<evidence type="ECO:0000259" key="15">
    <source>
        <dbReference type="PROSITE" id="PS50113"/>
    </source>
</evidence>
<keyword evidence="8" id="KW-0547">Nucleotide-binding</keyword>
<keyword evidence="5" id="KW-0597">Phosphoprotein</keyword>
<keyword evidence="12" id="KW-0902">Two-component regulatory system</keyword>
<evidence type="ECO:0000256" key="8">
    <source>
        <dbReference type="ARBA" id="ARBA00022741"/>
    </source>
</evidence>
<dbReference type="SMART" id="SM00387">
    <property type="entry name" value="HATPase_c"/>
    <property type="match status" value="1"/>
</dbReference>
<evidence type="ECO:0000256" key="1">
    <source>
        <dbReference type="ARBA" id="ARBA00000085"/>
    </source>
</evidence>
<keyword evidence="6 16" id="KW-0808">Transferase</keyword>
<evidence type="ECO:0000256" key="3">
    <source>
        <dbReference type="ARBA" id="ARBA00012438"/>
    </source>
</evidence>
<dbReference type="OrthoDB" id="9773941at2"/>
<evidence type="ECO:0000313" key="17">
    <source>
        <dbReference type="Proteomes" id="UP000007347"/>
    </source>
</evidence>
<proteinExistence type="predicted"/>
<reference evidence="16 17" key="1">
    <citation type="journal article" date="2013" name="Environ. Microbiol.">
        <title>Complete genome, catabolic sub-proteomes and key-metabolites of Desulfobacula toluolica Tol2, a marine, aromatic compound-degrading, sulfate-reducing bacterium.</title>
        <authorList>
            <person name="Wohlbrand L."/>
            <person name="Jacob J.H."/>
            <person name="Kube M."/>
            <person name="Mussmann M."/>
            <person name="Jarling R."/>
            <person name="Beck A."/>
            <person name="Amann R."/>
            <person name="Wilkes H."/>
            <person name="Reinhardt R."/>
            <person name="Rabus R."/>
        </authorList>
    </citation>
    <scope>NUCLEOTIDE SEQUENCE [LARGE SCALE GENOMIC DNA]</scope>
    <source>
        <strain evidence="17">DSM 7467 / Tol2</strain>
    </source>
</reference>
<evidence type="ECO:0000256" key="13">
    <source>
        <dbReference type="SAM" id="Phobius"/>
    </source>
</evidence>
<keyword evidence="7 13" id="KW-0812">Transmembrane</keyword>
<dbReference type="PRINTS" id="PR00344">
    <property type="entry name" value="BCTRLSENSOR"/>
</dbReference>
<evidence type="ECO:0000313" key="16">
    <source>
        <dbReference type="EMBL" id="CCK79063.1"/>
    </source>
</evidence>
<dbReference type="SUPFAM" id="SSF55785">
    <property type="entry name" value="PYP-like sensor domain (PAS domain)"/>
    <property type="match status" value="1"/>
</dbReference>
<protein>
    <recommendedName>
        <fullName evidence="3">histidine kinase</fullName>
        <ecNumber evidence="3">2.7.13.3</ecNumber>
    </recommendedName>
</protein>
<dbReference type="Pfam" id="PF02518">
    <property type="entry name" value="HATPase_c"/>
    <property type="match status" value="1"/>
</dbReference>
<dbReference type="Gene3D" id="3.30.565.10">
    <property type="entry name" value="Histidine kinase-like ATPase, C-terminal domain"/>
    <property type="match status" value="1"/>
</dbReference>
<dbReference type="SUPFAM" id="SSF47384">
    <property type="entry name" value="Homodimeric domain of signal transducing histidine kinase"/>
    <property type="match status" value="1"/>
</dbReference>
<dbReference type="RefSeq" id="WP_014956413.1">
    <property type="nucleotide sequence ID" value="NC_018645.1"/>
</dbReference>
<dbReference type="Gene3D" id="3.30.450.20">
    <property type="entry name" value="PAS domain"/>
    <property type="match status" value="1"/>
</dbReference>
<feature type="domain" description="Histidine kinase" evidence="14">
    <location>
        <begin position="394"/>
        <end position="603"/>
    </location>
</feature>
<dbReference type="InterPro" id="IPR029151">
    <property type="entry name" value="Sensor-like_sf"/>
</dbReference>
<dbReference type="PROSITE" id="PS50109">
    <property type="entry name" value="HIS_KIN"/>
    <property type="match status" value="1"/>
</dbReference>
<evidence type="ECO:0000256" key="4">
    <source>
        <dbReference type="ARBA" id="ARBA00022475"/>
    </source>
</evidence>
<dbReference type="SMART" id="SM00086">
    <property type="entry name" value="PAC"/>
    <property type="match status" value="1"/>
</dbReference>
<dbReference type="InterPro" id="IPR013767">
    <property type="entry name" value="PAS_fold"/>
</dbReference>
<dbReference type="InterPro" id="IPR004358">
    <property type="entry name" value="Sig_transdc_His_kin-like_C"/>
</dbReference>
<evidence type="ECO:0000256" key="2">
    <source>
        <dbReference type="ARBA" id="ARBA00004651"/>
    </source>
</evidence>
<dbReference type="SMART" id="SM00388">
    <property type="entry name" value="HisKA"/>
    <property type="match status" value="1"/>
</dbReference>
<keyword evidence="13" id="KW-0472">Membrane</keyword>
<dbReference type="InterPro" id="IPR000014">
    <property type="entry name" value="PAS"/>
</dbReference>
<dbReference type="InterPro" id="IPR035965">
    <property type="entry name" value="PAS-like_dom_sf"/>
</dbReference>
<accession>K0NGV2</accession>
<dbReference type="InterPro" id="IPR005467">
    <property type="entry name" value="His_kinase_dom"/>
</dbReference>
<dbReference type="InterPro" id="IPR000700">
    <property type="entry name" value="PAS-assoc_C"/>
</dbReference>
<dbReference type="InterPro" id="IPR036890">
    <property type="entry name" value="HATPase_C_sf"/>
</dbReference>
<organism evidence="16 17">
    <name type="scientific">Desulfobacula toluolica (strain DSM 7467 / Tol2)</name>
    <dbReference type="NCBI Taxonomy" id="651182"/>
    <lineage>
        <taxon>Bacteria</taxon>
        <taxon>Pseudomonadati</taxon>
        <taxon>Thermodesulfobacteriota</taxon>
        <taxon>Desulfobacteria</taxon>
        <taxon>Desulfobacterales</taxon>
        <taxon>Desulfobacteraceae</taxon>
        <taxon>Desulfobacula</taxon>
    </lineage>
</organism>
<dbReference type="GO" id="GO:0000155">
    <property type="term" value="F:phosphorelay sensor kinase activity"/>
    <property type="evidence" value="ECO:0007669"/>
    <property type="project" value="InterPro"/>
</dbReference>
<evidence type="ECO:0000256" key="5">
    <source>
        <dbReference type="ARBA" id="ARBA00022553"/>
    </source>
</evidence>
<dbReference type="InterPro" id="IPR036097">
    <property type="entry name" value="HisK_dim/P_sf"/>
</dbReference>
<dbReference type="GO" id="GO:0006355">
    <property type="term" value="P:regulation of DNA-templated transcription"/>
    <property type="evidence" value="ECO:0007669"/>
    <property type="project" value="InterPro"/>
</dbReference>
<dbReference type="KEGG" id="dto:TOL2_C08950"/>
<keyword evidence="11 13" id="KW-1133">Transmembrane helix</keyword>
<evidence type="ECO:0000256" key="7">
    <source>
        <dbReference type="ARBA" id="ARBA00022692"/>
    </source>
</evidence>
<sequence length="603" mass="68960">MKKHAVFFVSPLLMAGVLLILLPIFTLMTLDRLERQKEFSFQRLLEKGVSLIRTFEAGTRTGMFTMRWGAQRIQAMLLETSFQPEVVYMMITSKDGRILAHSDAAMVGQIFDAMPDTAKINKDTAKVYHRVRQQKDKDEVFEVFKRFVPIRPRFKRGHMRMHGMPIRLQDNLPNRQESFQDRQERQRETMDWSRPYFQGQGEELTEMAEHYLFAGLSMEREKFARTRLLKETVWRGTFFFLLGCAGMVALFAFQAYRSARASLTSVKAFSDTVIQNMPSGLVTMNLYHDITSVNRSAKKIFGGDLTSPFPQLVELIELIDEMTSSQEMVNREITLKSVSGSNIRLDVTASPIRDSENQVMGFLFLFRDLTQIWELKKQVETNKRLAAIGKLAAGVAHEIRNPLSSIKGFATYFSKRYEDNATDSETALIMVKEVERINRSITQLLEFAKPMVVEKKQVDLHDLVDHSLKLVHHDLIQKKIETKVDIDLKQPFIYTDGDRMNQVLLNLYINAIQALGDRGRLEIRVQDAAKIPGHIEIRVMDNGSGIDEQAIDLVFDPYFTTRSTGTGLGLSIVHRIIENLNGSIRVESTKGRGTCFIINLPVS</sequence>
<dbReference type="InterPro" id="IPR001610">
    <property type="entry name" value="PAC"/>
</dbReference>
<dbReference type="EC" id="2.7.13.3" evidence="3"/>
<dbReference type="HOGENOM" id="CLU_000445_89_29_7"/>
<dbReference type="Pfam" id="PF00989">
    <property type="entry name" value="PAS"/>
    <property type="match status" value="1"/>
</dbReference>
<evidence type="ECO:0000259" key="14">
    <source>
        <dbReference type="PROSITE" id="PS50109"/>
    </source>
</evidence>
<dbReference type="Pfam" id="PF00512">
    <property type="entry name" value="HisKA"/>
    <property type="match status" value="1"/>
</dbReference>
<dbReference type="PROSITE" id="PS50113">
    <property type="entry name" value="PAC"/>
    <property type="match status" value="1"/>
</dbReference>
<dbReference type="AlphaFoldDB" id="K0NGV2"/>
<evidence type="ECO:0000256" key="6">
    <source>
        <dbReference type="ARBA" id="ARBA00022679"/>
    </source>
</evidence>
<dbReference type="EMBL" id="FO203503">
    <property type="protein sequence ID" value="CCK79063.1"/>
    <property type="molecule type" value="Genomic_DNA"/>
</dbReference>
<dbReference type="GO" id="GO:0005524">
    <property type="term" value="F:ATP binding"/>
    <property type="evidence" value="ECO:0007669"/>
    <property type="project" value="UniProtKB-KW"/>
</dbReference>
<dbReference type="Proteomes" id="UP000007347">
    <property type="component" value="Chromosome"/>
</dbReference>
<gene>
    <name evidence="16" type="primary">zraS</name>
    <name evidence="16" type="ordered locus">TOL2_C08950</name>
</gene>
<keyword evidence="17" id="KW-1185">Reference proteome</keyword>
<dbReference type="PATRIC" id="fig|651182.5.peg.1075"/>
<dbReference type="SUPFAM" id="SSF103190">
    <property type="entry name" value="Sensory domain-like"/>
    <property type="match status" value="1"/>
</dbReference>
<dbReference type="Gene3D" id="1.10.287.130">
    <property type="match status" value="1"/>
</dbReference>
<dbReference type="InterPro" id="IPR003661">
    <property type="entry name" value="HisK_dim/P_dom"/>
</dbReference>
<dbReference type="STRING" id="651182.TOL2_C08950"/>
<evidence type="ECO:0000256" key="10">
    <source>
        <dbReference type="ARBA" id="ARBA00022840"/>
    </source>
</evidence>
<dbReference type="SUPFAM" id="SSF55874">
    <property type="entry name" value="ATPase domain of HSP90 chaperone/DNA topoisomerase II/histidine kinase"/>
    <property type="match status" value="1"/>
</dbReference>
<dbReference type="CDD" id="cd00130">
    <property type="entry name" value="PAS"/>
    <property type="match status" value="1"/>
</dbReference>
<dbReference type="PANTHER" id="PTHR43065:SF10">
    <property type="entry name" value="PEROXIDE STRESS-ACTIVATED HISTIDINE KINASE MAK3"/>
    <property type="match status" value="1"/>
</dbReference>
<feature type="transmembrane region" description="Helical" evidence="13">
    <location>
        <begin position="232"/>
        <end position="253"/>
    </location>
</feature>
<keyword evidence="9 16" id="KW-0418">Kinase</keyword>
<name>K0NGV2_DESTT</name>
<dbReference type="GO" id="GO:0005886">
    <property type="term" value="C:plasma membrane"/>
    <property type="evidence" value="ECO:0007669"/>
    <property type="project" value="UniProtKB-SubCell"/>
</dbReference>
<evidence type="ECO:0000256" key="11">
    <source>
        <dbReference type="ARBA" id="ARBA00022989"/>
    </source>
</evidence>
<comment type="catalytic activity">
    <reaction evidence="1">
        <text>ATP + protein L-histidine = ADP + protein N-phospho-L-histidine.</text>
        <dbReference type="EC" id="2.7.13.3"/>
    </reaction>
</comment>
<feature type="domain" description="PAC" evidence="15">
    <location>
        <begin position="329"/>
        <end position="381"/>
    </location>
</feature>
<dbReference type="InterPro" id="IPR003594">
    <property type="entry name" value="HATPase_dom"/>
</dbReference>
<comment type="subcellular location">
    <subcellularLocation>
        <location evidence="2">Cell membrane</location>
        <topology evidence="2">Multi-pass membrane protein</topology>
    </subcellularLocation>
</comment>
<evidence type="ECO:0000256" key="12">
    <source>
        <dbReference type="ARBA" id="ARBA00023012"/>
    </source>
</evidence>
<dbReference type="PANTHER" id="PTHR43065">
    <property type="entry name" value="SENSOR HISTIDINE KINASE"/>
    <property type="match status" value="1"/>
</dbReference>
<feature type="transmembrane region" description="Helical" evidence="13">
    <location>
        <begin position="6"/>
        <end position="30"/>
    </location>
</feature>
<keyword evidence="4" id="KW-1003">Cell membrane</keyword>
<keyword evidence="10" id="KW-0067">ATP-binding</keyword>
<evidence type="ECO:0000256" key="9">
    <source>
        <dbReference type="ARBA" id="ARBA00022777"/>
    </source>
</evidence>
<dbReference type="CDD" id="cd00082">
    <property type="entry name" value="HisKA"/>
    <property type="match status" value="1"/>
</dbReference>